<sequence length="409" mass="45416">MAPHLLPSNATEGLRELLNSACRNDLPCASATVVSAISELFHQETVPSIGQDDDGQLAHKHECGDRVYWLASCTKLVTAIACMQLVEQKKLSLDDGNQLEGLCPELRDVKVLESDGSTTEKNKRITLRMLLTHTGMHISLVKTQSQLLISSQAGFGYSFLNKKLDKYNEFSGSVPEMHQPLVNQPGERFEYGISMDWAGIAVERATQTKLDDYMQKHIFEPSGINDMSFLPSKDMKARLAGFWQRDADDRLSPRQYPLSKPLVPDQASEMFQSGGAGLWGTAREYSKLLRVLLNNGTSPLTGKAILQPDTVEIMFENQLTRDPDFARTSLLAVKPELGWGLGFMISPGVTGRSKHTAHWSGLSNCFWWCDREKGVAGIVASQLLPFPDLKVVQLWANVEEATYNGLQEN</sequence>
<organism evidence="1 2">
    <name type="scientific">Fusarium solani subsp. cucurbitae</name>
    <name type="common">Neocosmosporum cucurbitae</name>
    <dbReference type="NCBI Taxonomy" id="2747967"/>
    <lineage>
        <taxon>Eukaryota</taxon>
        <taxon>Fungi</taxon>
        <taxon>Dikarya</taxon>
        <taxon>Ascomycota</taxon>
        <taxon>Pezizomycotina</taxon>
        <taxon>Sordariomycetes</taxon>
        <taxon>Hypocreomycetidae</taxon>
        <taxon>Hypocreales</taxon>
        <taxon>Nectriaceae</taxon>
        <taxon>Fusarium</taxon>
        <taxon>Fusarium solani species complex</taxon>
    </lineage>
</organism>
<evidence type="ECO:0000313" key="1">
    <source>
        <dbReference type="EMBL" id="UPK97373.1"/>
    </source>
</evidence>
<name>A0ACD3Z7Y6_FUSSC</name>
<reference evidence="1" key="1">
    <citation type="submission" date="2021-11" db="EMBL/GenBank/DDBJ databases">
        <title>Fusarium solani-melongenae Genome sequencing and assembly.</title>
        <authorList>
            <person name="Xie S."/>
            <person name="Huang L."/>
            <person name="Zhang X."/>
        </authorList>
    </citation>
    <scope>NUCLEOTIDE SEQUENCE</scope>
    <source>
        <strain evidence="1">CRI 24-3</strain>
    </source>
</reference>
<keyword evidence="2" id="KW-1185">Reference proteome</keyword>
<protein>
    <submittedName>
        <fullName evidence="1">Uncharacterized protein</fullName>
    </submittedName>
</protein>
<dbReference type="Proteomes" id="UP000830768">
    <property type="component" value="Chromosome 6"/>
</dbReference>
<dbReference type="EMBL" id="CP090035">
    <property type="protein sequence ID" value="UPK97373.1"/>
    <property type="molecule type" value="Genomic_DNA"/>
</dbReference>
<gene>
    <name evidence="1" type="ORF">LCI18_008308</name>
</gene>
<accession>A0ACD3Z7Y6</accession>
<proteinExistence type="predicted"/>
<evidence type="ECO:0000313" key="2">
    <source>
        <dbReference type="Proteomes" id="UP000830768"/>
    </source>
</evidence>